<evidence type="ECO:0000256" key="11">
    <source>
        <dbReference type="ARBA" id="ARBA00022741"/>
    </source>
</evidence>
<dbReference type="OrthoDB" id="341208at2"/>
<dbReference type="InterPro" id="IPR000700">
    <property type="entry name" value="PAS-assoc_C"/>
</dbReference>
<keyword evidence="14" id="KW-0157">Chromophore</keyword>
<dbReference type="EC" id="2.7.13.3" evidence="2"/>
<dbReference type="SUPFAM" id="SSF55781">
    <property type="entry name" value="GAF domain-like"/>
    <property type="match status" value="1"/>
</dbReference>
<name>A0A512C0N2_9HYPH</name>
<evidence type="ECO:0000256" key="16">
    <source>
        <dbReference type="ARBA" id="ARBA00023170"/>
    </source>
</evidence>
<keyword evidence="4" id="KW-0600">Photoreceptor protein</keyword>
<evidence type="ECO:0000256" key="9">
    <source>
        <dbReference type="ARBA" id="ARBA00022679"/>
    </source>
</evidence>
<dbReference type="Gene3D" id="3.30.565.10">
    <property type="entry name" value="Histidine kinase-like ATPase, C-terminal domain"/>
    <property type="match status" value="1"/>
</dbReference>
<keyword evidence="19" id="KW-1185">Reference proteome</keyword>
<dbReference type="EMBL" id="BJYU01000124">
    <property type="protein sequence ID" value="GEO17771.1"/>
    <property type="molecule type" value="Genomic_DNA"/>
</dbReference>
<dbReference type="CDD" id="cd00130">
    <property type="entry name" value="PAS"/>
    <property type="match status" value="1"/>
</dbReference>
<dbReference type="GO" id="GO:0009881">
    <property type="term" value="F:photoreceptor activity"/>
    <property type="evidence" value="ECO:0007669"/>
    <property type="project" value="UniProtKB-KW"/>
</dbReference>
<evidence type="ECO:0000313" key="18">
    <source>
        <dbReference type="EMBL" id="GEO17771.1"/>
    </source>
</evidence>
<evidence type="ECO:0000256" key="8">
    <source>
        <dbReference type="ARBA" id="ARBA00022643"/>
    </source>
</evidence>
<keyword evidence="13" id="KW-0067">ATP-binding</keyword>
<evidence type="ECO:0000256" key="15">
    <source>
        <dbReference type="ARBA" id="ARBA00023026"/>
    </source>
</evidence>
<evidence type="ECO:0000256" key="13">
    <source>
        <dbReference type="ARBA" id="ARBA00022840"/>
    </source>
</evidence>
<evidence type="ECO:0000256" key="2">
    <source>
        <dbReference type="ARBA" id="ARBA00012438"/>
    </source>
</evidence>
<dbReference type="InterPro" id="IPR001610">
    <property type="entry name" value="PAC"/>
</dbReference>
<keyword evidence="16" id="KW-0675">Receptor</keyword>
<keyword evidence="11" id="KW-0547">Nucleotide-binding</keyword>
<dbReference type="InterPro" id="IPR000014">
    <property type="entry name" value="PAS"/>
</dbReference>
<dbReference type="SMART" id="SM00911">
    <property type="entry name" value="HWE_HK"/>
    <property type="match status" value="1"/>
</dbReference>
<dbReference type="SMART" id="SM00086">
    <property type="entry name" value="PAC"/>
    <property type="match status" value="1"/>
</dbReference>
<dbReference type="InterPro" id="IPR003018">
    <property type="entry name" value="GAF"/>
</dbReference>
<keyword evidence="7" id="KW-0285">Flavoprotein</keyword>
<keyword evidence="15" id="KW-0843">Virulence</keyword>
<comment type="caution">
    <text evidence="18">The sequence shown here is derived from an EMBL/GenBank/DDBJ whole genome shotgun (WGS) entry which is preliminary data.</text>
</comment>
<dbReference type="InterPro" id="IPR011102">
    <property type="entry name" value="Sig_transdc_His_kinase_HWE"/>
</dbReference>
<sequence>MEGLPTLDCSMCVFALLGCIAIVAAWLAGRASVRHKPSSSSRTADGQARFEISDPTSPIGHLGAAFTSMAAKLNLGDMEREDIMRALREGEERLQTAQDVAGLGVWDWDHQAGKIAWSPQMFSIMDLDPGAPDLFRAWLNAIHEQDRERMEKELGQLLRTLEPRTSEYRVVRPDGSIRWLLMRGQSLPDGAGKPLRTVIVNLDMTASKESEARERVLLGLSDKIRDLARPSEILMTVAETLGRHLGVSRLGYGEINHATMILSTLADWHADEMPDATGQHPLAPFGPDLCADLRAGRTVIFEDALRDQRAKDHVATYEALQCIASISVPLVKEKELRAALYVHSAARRQWTPGEIELCRDVAERTWAAVERARSDARQRLLINELNHRVKNTLATVQSIAAQSFKAENPGVAQEAFEARLFALSKTHDVLTRENWEGANLHDIVEEALAPYRREQTERFAIGGARLQVPPRVALPLAMALHELSTNAAKYGAFSTDSGRVDVHWDVTETADGEKVTLRWREQGGPTVHPPTRKGFGSWLIERGLTRELAGEVLLDYQPSGLSCTISFPLPKVQWSGGEDVVVSEAAHI</sequence>
<keyword evidence="9" id="KW-0808">Transferase</keyword>
<dbReference type="Pfam" id="PF07536">
    <property type="entry name" value="HWE_HK"/>
    <property type="match status" value="1"/>
</dbReference>
<dbReference type="PROSITE" id="PS50113">
    <property type="entry name" value="PAC"/>
    <property type="match status" value="1"/>
</dbReference>
<dbReference type="PANTHER" id="PTHR41523:SF7">
    <property type="entry name" value="HISTIDINE KINASE"/>
    <property type="match status" value="1"/>
</dbReference>
<accession>A0A512C0N2</accession>
<dbReference type="GO" id="GO:0005524">
    <property type="term" value="F:ATP binding"/>
    <property type="evidence" value="ECO:0007669"/>
    <property type="project" value="UniProtKB-KW"/>
</dbReference>
<evidence type="ECO:0000256" key="6">
    <source>
        <dbReference type="ARBA" id="ARBA00022606"/>
    </source>
</evidence>
<dbReference type="Pfam" id="PF01590">
    <property type="entry name" value="GAF"/>
    <property type="match status" value="1"/>
</dbReference>
<organism evidence="18 19">
    <name type="scientific">Microvirga aerophila</name>
    <dbReference type="NCBI Taxonomy" id="670291"/>
    <lineage>
        <taxon>Bacteria</taxon>
        <taxon>Pseudomonadati</taxon>
        <taxon>Pseudomonadota</taxon>
        <taxon>Alphaproteobacteria</taxon>
        <taxon>Hyphomicrobiales</taxon>
        <taxon>Methylobacteriaceae</taxon>
        <taxon>Microvirga</taxon>
    </lineage>
</organism>
<dbReference type="Gene3D" id="3.30.450.40">
    <property type="match status" value="1"/>
</dbReference>
<feature type="domain" description="PAC" evidence="17">
    <location>
        <begin position="164"/>
        <end position="216"/>
    </location>
</feature>
<dbReference type="InterPro" id="IPR036890">
    <property type="entry name" value="HATPase_C_sf"/>
</dbReference>
<evidence type="ECO:0000256" key="12">
    <source>
        <dbReference type="ARBA" id="ARBA00022777"/>
    </source>
</evidence>
<evidence type="ECO:0000259" key="17">
    <source>
        <dbReference type="PROSITE" id="PS50113"/>
    </source>
</evidence>
<dbReference type="PANTHER" id="PTHR41523">
    <property type="entry name" value="TWO-COMPONENT SYSTEM SENSOR PROTEIN"/>
    <property type="match status" value="1"/>
</dbReference>
<dbReference type="Proteomes" id="UP000321085">
    <property type="component" value="Unassembled WGS sequence"/>
</dbReference>
<evidence type="ECO:0000313" key="19">
    <source>
        <dbReference type="Proteomes" id="UP000321085"/>
    </source>
</evidence>
<reference evidence="18 19" key="1">
    <citation type="submission" date="2019-07" db="EMBL/GenBank/DDBJ databases">
        <title>Whole genome shotgun sequence of Microvirga aerophila NBRC 106136.</title>
        <authorList>
            <person name="Hosoyama A."/>
            <person name="Uohara A."/>
            <person name="Ohji S."/>
            <person name="Ichikawa N."/>
        </authorList>
    </citation>
    <scope>NUCLEOTIDE SEQUENCE [LARGE SCALE GENOMIC DNA]</scope>
    <source>
        <strain evidence="18 19">NBRC 106136</strain>
    </source>
</reference>
<dbReference type="SUPFAM" id="SSF55785">
    <property type="entry name" value="PYP-like sensor domain (PAS domain)"/>
    <property type="match status" value="1"/>
</dbReference>
<protein>
    <recommendedName>
        <fullName evidence="3">Blue-light-activated histidine kinase</fullName>
        <ecNumber evidence="2">2.7.13.3</ecNumber>
    </recommendedName>
</protein>
<gene>
    <name evidence="18" type="ORF">MAE02_54670</name>
</gene>
<dbReference type="InterPro" id="IPR013655">
    <property type="entry name" value="PAS_fold_3"/>
</dbReference>
<evidence type="ECO:0000256" key="4">
    <source>
        <dbReference type="ARBA" id="ARBA00022543"/>
    </source>
</evidence>
<evidence type="ECO:0000256" key="14">
    <source>
        <dbReference type="ARBA" id="ARBA00022991"/>
    </source>
</evidence>
<evidence type="ECO:0000256" key="10">
    <source>
        <dbReference type="ARBA" id="ARBA00022737"/>
    </source>
</evidence>
<dbReference type="RefSeq" id="WP_114188988.1">
    <property type="nucleotide sequence ID" value="NZ_BJYU01000124.1"/>
</dbReference>
<dbReference type="AlphaFoldDB" id="A0A512C0N2"/>
<dbReference type="SMART" id="SM00065">
    <property type="entry name" value="GAF"/>
    <property type="match status" value="1"/>
</dbReference>
<evidence type="ECO:0000256" key="7">
    <source>
        <dbReference type="ARBA" id="ARBA00022630"/>
    </source>
</evidence>
<dbReference type="Pfam" id="PF08447">
    <property type="entry name" value="PAS_3"/>
    <property type="match status" value="1"/>
</dbReference>
<evidence type="ECO:0000256" key="3">
    <source>
        <dbReference type="ARBA" id="ARBA00021740"/>
    </source>
</evidence>
<dbReference type="GO" id="GO:0004673">
    <property type="term" value="F:protein histidine kinase activity"/>
    <property type="evidence" value="ECO:0007669"/>
    <property type="project" value="UniProtKB-EC"/>
</dbReference>
<comment type="catalytic activity">
    <reaction evidence="1">
        <text>ATP + protein L-histidine = ADP + protein N-phospho-L-histidine.</text>
        <dbReference type="EC" id="2.7.13.3"/>
    </reaction>
</comment>
<keyword evidence="8" id="KW-0288">FMN</keyword>
<evidence type="ECO:0000256" key="1">
    <source>
        <dbReference type="ARBA" id="ARBA00000085"/>
    </source>
</evidence>
<dbReference type="NCBIfam" id="TIGR00229">
    <property type="entry name" value="sensory_box"/>
    <property type="match status" value="1"/>
</dbReference>
<keyword evidence="5" id="KW-0597">Phosphoprotein</keyword>
<dbReference type="InterPro" id="IPR035965">
    <property type="entry name" value="PAS-like_dom_sf"/>
</dbReference>
<evidence type="ECO:0000256" key="5">
    <source>
        <dbReference type="ARBA" id="ARBA00022553"/>
    </source>
</evidence>
<proteinExistence type="predicted"/>
<keyword evidence="12" id="KW-0418">Kinase</keyword>
<keyword evidence="10" id="KW-0677">Repeat</keyword>
<dbReference type="InterPro" id="IPR029016">
    <property type="entry name" value="GAF-like_dom_sf"/>
</dbReference>
<dbReference type="Gene3D" id="3.30.450.20">
    <property type="entry name" value="PAS domain"/>
    <property type="match status" value="1"/>
</dbReference>
<keyword evidence="6" id="KW-0716">Sensory transduction</keyword>